<accession>A0A5E8CMD8</accession>
<name>A0A5E8CMD8_9ZZZZ</name>
<sequence>MIKYNLNVFANLSKISSIMKGGAMTPVMESTLESGPIEEVIAFLETQDLNNPSNYPLLISIFSLIFKRSIDFQIKMLDYFYTKSIPIYFEYLNMKCNTYSITIKNFLSGDPNTDFDQKLLLLKRIIEVMSLSPDNTSNSFFFIENLFWSITYMKRLAPDRRMAFLEILTSYIDLSKICQAINHFSSRPIFFSNASIKNYIPLIFMFVYQTNKELDTQFYINFFSKNLFKGLNKVLDKDVSKKLITDCFSFILKQEDSPNKRAFFGINNKGQTVFQNLFSKLVLSTEDAISYYTPLLIELIINSPTQTLLEQGQAGQTILHNMIFNNYPLSLIARTFEKAPLLIEICDDKKRYPIFYVAEFKSSIELFKFIKQQTPSKYYKILSTQQKFILEFLFKNFSTISYEATDIADFIQDNNHLTLINSIESFSYIEARGLYDPDLKCTNKTLQQIIAYKLYKDTRDGASSISIEKKRALLTAIGGVPIPQNNNVREIRINKAGNIIEQYLAVLKTAPNNLNSNTTYFKILGEHAIDAGGPQRTVWGLLQKEFLGDKYCETLNGKIYFRAVNSEAAFIALGNMIGRAYIYGPQVQKQTNERDAWGDLIIKNIYSSLGMLSPEMSKIILVGLFNTIIPERLEELIAADCAPNEDSLNSWLFDNINSLIQFGGPDGIPLQIEDSIENILRNIEVFHDYTVMYESELNVLQFFHELIFIDSTKSKIDPNFIAWVNLYNTELKALEVKKKGITIPRRKFNTTRENANIF</sequence>
<dbReference type="InterPro" id="IPR035983">
    <property type="entry name" value="Hect_E3_ubiquitin_ligase"/>
</dbReference>
<evidence type="ECO:0000313" key="1">
    <source>
        <dbReference type="EMBL" id="VVU95782.1"/>
    </source>
</evidence>
<dbReference type="GO" id="GO:0004842">
    <property type="term" value="F:ubiquitin-protein transferase activity"/>
    <property type="evidence" value="ECO:0007669"/>
    <property type="project" value="InterPro"/>
</dbReference>
<reference evidence="1" key="1">
    <citation type="submission" date="2019-09" db="EMBL/GenBank/DDBJ databases">
        <authorList>
            <person name="Needham M D."/>
        </authorList>
    </citation>
    <scope>NUCLEOTIDE SEQUENCE</scope>
</reference>
<dbReference type="SUPFAM" id="SSF56204">
    <property type="entry name" value="Hect, E3 ligase catalytic domain"/>
    <property type="match status" value="1"/>
</dbReference>
<dbReference type="AlphaFoldDB" id="A0A5E8CMD8"/>
<gene>
    <name evidence="1" type="ORF">CPAV1605_1538</name>
</gene>
<protein>
    <submittedName>
        <fullName evidence="1">Uncharacterized protein</fullName>
    </submittedName>
</protein>
<proteinExistence type="predicted"/>
<dbReference type="EMBL" id="CABVLZ010000011">
    <property type="protein sequence ID" value="VVU95782.1"/>
    <property type="molecule type" value="Genomic_DNA"/>
</dbReference>
<organism evidence="1">
    <name type="scientific">seawater metagenome</name>
    <dbReference type="NCBI Taxonomy" id="1561972"/>
    <lineage>
        <taxon>unclassified sequences</taxon>
        <taxon>metagenomes</taxon>
        <taxon>ecological metagenomes</taxon>
    </lineage>
</organism>